<feature type="transmembrane region" description="Helical" evidence="10">
    <location>
        <begin position="85"/>
        <end position="104"/>
    </location>
</feature>
<keyword evidence="4" id="KW-0874">Quinone</keyword>
<evidence type="ECO:0000256" key="6">
    <source>
        <dbReference type="ARBA" id="ARBA00023002"/>
    </source>
</evidence>
<evidence type="ECO:0000256" key="2">
    <source>
        <dbReference type="ARBA" id="ARBA00006214"/>
    </source>
</evidence>
<reference evidence="12 13" key="1">
    <citation type="journal article" date="2016" name="Nat. Commun.">
        <title>Thousands of microbial genomes shed light on interconnected biogeochemical processes in an aquifer system.</title>
        <authorList>
            <person name="Anantharaman K."/>
            <person name="Brown C.T."/>
            <person name="Hug L.A."/>
            <person name="Sharon I."/>
            <person name="Castelle C.J."/>
            <person name="Probst A.J."/>
            <person name="Thomas B.C."/>
            <person name="Singh A."/>
            <person name="Wilkins M.J."/>
            <person name="Karaoz U."/>
            <person name="Brodie E.L."/>
            <person name="Williams K.H."/>
            <person name="Hubbard S.S."/>
            <person name="Banfield J.F."/>
        </authorList>
    </citation>
    <scope>NUCLEOTIDE SEQUENCE [LARGE SCALE GENOMIC DNA]</scope>
</reference>
<keyword evidence="6" id="KW-0560">Oxidoreductase</keyword>
<keyword evidence="3 10" id="KW-0812">Transmembrane</keyword>
<evidence type="ECO:0000256" key="1">
    <source>
        <dbReference type="ARBA" id="ARBA00004141"/>
    </source>
</evidence>
<comment type="similarity">
    <text evidence="2">Belongs to the VKOR family.</text>
</comment>
<comment type="subcellular location">
    <subcellularLocation>
        <location evidence="1">Membrane</location>
        <topology evidence="1">Multi-pass membrane protein</topology>
    </subcellularLocation>
</comment>
<evidence type="ECO:0000259" key="11">
    <source>
        <dbReference type="SMART" id="SM00756"/>
    </source>
</evidence>
<evidence type="ECO:0000313" key="12">
    <source>
        <dbReference type="EMBL" id="OHA04641.1"/>
    </source>
</evidence>
<gene>
    <name evidence="12" type="ORF">A2934_02680</name>
</gene>
<comment type="caution">
    <text evidence="12">The sequence shown here is derived from an EMBL/GenBank/DDBJ whole genome shotgun (WGS) entry which is preliminary data.</text>
</comment>
<dbReference type="PANTHER" id="PTHR34573:SF1">
    <property type="entry name" value="VITAMIN K EPOXIDE REDUCTASE DOMAIN-CONTAINING PROTEIN"/>
    <property type="match status" value="1"/>
</dbReference>
<protein>
    <recommendedName>
        <fullName evidence="11">Vitamin K epoxide reductase domain-containing protein</fullName>
    </recommendedName>
</protein>
<feature type="transmembrane region" description="Helical" evidence="10">
    <location>
        <begin position="58"/>
        <end position="78"/>
    </location>
</feature>
<dbReference type="Pfam" id="PF07884">
    <property type="entry name" value="VKOR"/>
    <property type="match status" value="1"/>
</dbReference>
<evidence type="ECO:0000256" key="3">
    <source>
        <dbReference type="ARBA" id="ARBA00022692"/>
    </source>
</evidence>
<feature type="transmembrane region" description="Helical" evidence="10">
    <location>
        <begin position="110"/>
        <end position="137"/>
    </location>
</feature>
<keyword evidence="9" id="KW-0676">Redox-active center</keyword>
<dbReference type="InterPro" id="IPR038354">
    <property type="entry name" value="VKOR_sf"/>
</dbReference>
<dbReference type="PANTHER" id="PTHR34573">
    <property type="entry name" value="VKC DOMAIN-CONTAINING PROTEIN"/>
    <property type="match status" value="1"/>
</dbReference>
<evidence type="ECO:0000256" key="8">
    <source>
        <dbReference type="ARBA" id="ARBA00023157"/>
    </source>
</evidence>
<dbReference type="Gene3D" id="1.20.1440.130">
    <property type="entry name" value="VKOR domain"/>
    <property type="match status" value="1"/>
</dbReference>
<name>A0A1G2L1H8_9BACT</name>
<organism evidence="12 13">
    <name type="scientific">Candidatus Sungbacteria bacterium RIFCSPLOWO2_01_FULL_47_10</name>
    <dbReference type="NCBI Taxonomy" id="1802276"/>
    <lineage>
        <taxon>Bacteria</taxon>
        <taxon>Candidatus Sungiibacteriota</taxon>
    </lineage>
</organism>
<dbReference type="GO" id="GO:0048038">
    <property type="term" value="F:quinone binding"/>
    <property type="evidence" value="ECO:0007669"/>
    <property type="project" value="UniProtKB-KW"/>
</dbReference>
<keyword evidence="8" id="KW-1015">Disulfide bond</keyword>
<dbReference type="Proteomes" id="UP000177982">
    <property type="component" value="Unassembled WGS sequence"/>
</dbReference>
<dbReference type="InterPro" id="IPR012932">
    <property type="entry name" value="VKOR"/>
</dbReference>
<evidence type="ECO:0000313" key="13">
    <source>
        <dbReference type="Proteomes" id="UP000177982"/>
    </source>
</evidence>
<feature type="domain" description="Vitamin K epoxide reductase" evidence="11">
    <location>
        <begin position="5"/>
        <end position="141"/>
    </location>
</feature>
<evidence type="ECO:0000256" key="10">
    <source>
        <dbReference type="SAM" id="Phobius"/>
    </source>
</evidence>
<dbReference type="GO" id="GO:0016491">
    <property type="term" value="F:oxidoreductase activity"/>
    <property type="evidence" value="ECO:0007669"/>
    <property type="project" value="UniProtKB-KW"/>
</dbReference>
<feature type="transmembrane region" description="Helical" evidence="10">
    <location>
        <begin position="144"/>
        <end position="164"/>
    </location>
</feature>
<evidence type="ECO:0000256" key="5">
    <source>
        <dbReference type="ARBA" id="ARBA00022989"/>
    </source>
</evidence>
<proteinExistence type="inferred from homology"/>
<keyword evidence="5 10" id="KW-1133">Transmembrane helix</keyword>
<sequence length="272" mass="30170">MQKFPRAGRIILIILSLLGAAVMADLIYVKQKIESSGFCEIGAYFSCDLVNQTIYSEFMGIPIAFLGLFFFLGALGVLLWRYDAFIVKAILFFSIVFLGPSVYLSAMEYFVIKSVCIACESAKIIIIAIAGTSFWLLGSSRPVVYFFNSAIVLGLIAAGGTYLIQTNTGPGNIYVEFARCLDEKGYIMYGSITCASCARQRVAFGDAFTYIEEIECDPENPESQDERCISKNIKKTPTWIQEDPEGNEVYRFESGYTPLEKLSEVSGCPLQK</sequence>
<dbReference type="Gene3D" id="3.40.30.10">
    <property type="entry name" value="Glutaredoxin"/>
    <property type="match status" value="1"/>
</dbReference>
<evidence type="ECO:0000256" key="4">
    <source>
        <dbReference type="ARBA" id="ARBA00022719"/>
    </source>
</evidence>
<dbReference type="SMART" id="SM00756">
    <property type="entry name" value="VKc"/>
    <property type="match status" value="1"/>
</dbReference>
<dbReference type="EMBL" id="MHQO01000072">
    <property type="protein sequence ID" value="OHA04641.1"/>
    <property type="molecule type" value="Genomic_DNA"/>
</dbReference>
<dbReference type="GO" id="GO:0016020">
    <property type="term" value="C:membrane"/>
    <property type="evidence" value="ECO:0007669"/>
    <property type="project" value="UniProtKB-SubCell"/>
</dbReference>
<dbReference type="AlphaFoldDB" id="A0A1G2L1H8"/>
<accession>A0A1G2L1H8</accession>
<keyword evidence="7 10" id="KW-0472">Membrane</keyword>
<evidence type="ECO:0000256" key="9">
    <source>
        <dbReference type="ARBA" id="ARBA00023284"/>
    </source>
</evidence>
<evidence type="ECO:0000256" key="7">
    <source>
        <dbReference type="ARBA" id="ARBA00023136"/>
    </source>
</evidence>